<protein>
    <submittedName>
        <fullName evidence="2">Glycosyl transferase</fullName>
    </submittedName>
</protein>
<dbReference type="PATRIC" id="fig|903983.4.peg.1395"/>
<keyword evidence="2" id="KW-0808">Transferase</keyword>
<dbReference type="STRING" id="903983.BCR23_03990"/>
<proteinExistence type="predicted"/>
<dbReference type="Gene3D" id="3.40.50.2000">
    <property type="entry name" value="Glycogen Phosphorylase B"/>
    <property type="match status" value="1"/>
</dbReference>
<keyword evidence="3" id="KW-1185">Reference proteome</keyword>
<sequence length="366" mass="42372">MNGIYLSQDLTHAYGILEKINKQLNEFEKNGFHMTRQINGKRNIFHLLRNLVPFFSEQYFNTKTINWKNFDFVYIRKGAVLDKSVVRLVKKAKTLNPNIIVILEVPTYPYMDEFNGLVKFDIMMKEKLWTGKLTKYVDRVVTYSDDQKIFGIECLNISNAYEFSGLNIGSEKKDQSINLLGVATLCFYHGYDRLIEGLHKYYANNLNKTEITFTLIGDGPVLKKYQKMVTDYQLEHVVHLEGRKQLSELTSFYQAADIGVDSLARHRSGVSYNSSLKGKEYLAKGLPIISGVKTDLDERNLPFYYRVSSDDTAIEISDIENWYKNLLKDKTKKQLSEEIYLYGKNNFTFDKTFSPVIAYLKGAIDE</sequence>
<dbReference type="RefSeq" id="WP_069634495.1">
    <property type="nucleotide sequence ID" value="NZ_JXKZ01000002.1"/>
</dbReference>
<organism evidence="2 3">
    <name type="scientific">Enterococcus quebecensis</name>
    <dbReference type="NCBI Taxonomy" id="903983"/>
    <lineage>
        <taxon>Bacteria</taxon>
        <taxon>Bacillati</taxon>
        <taxon>Bacillota</taxon>
        <taxon>Bacilli</taxon>
        <taxon>Lactobacillales</taxon>
        <taxon>Enterococcaceae</taxon>
        <taxon>Enterococcus</taxon>
    </lineage>
</organism>
<comment type="caution">
    <text evidence="2">The sequence shown here is derived from an EMBL/GenBank/DDBJ whole genome shotgun (WGS) entry which is preliminary data.</text>
</comment>
<dbReference type="Proteomes" id="UP000094764">
    <property type="component" value="Unassembled WGS sequence"/>
</dbReference>
<dbReference type="GO" id="GO:0016757">
    <property type="term" value="F:glycosyltransferase activity"/>
    <property type="evidence" value="ECO:0007669"/>
    <property type="project" value="InterPro"/>
</dbReference>
<dbReference type="AlphaFoldDB" id="A0A1E5GWY0"/>
<name>A0A1E5GWY0_9ENTE</name>
<dbReference type="Pfam" id="PF00534">
    <property type="entry name" value="Glycos_transf_1"/>
    <property type="match status" value="1"/>
</dbReference>
<evidence type="ECO:0000313" key="2">
    <source>
        <dbReference type="EMBL" id="OEG17173.1"/>
    </source>
</evidence>
<dbReference type="SUPFAM" id="SSF53756">
    <property type="entry name" value="UDP-Glycosyltransferase/glycogen phosphorylase"/>
    <property type="match status" value="1"/>
</dbReference>
<accession>A0A1E5GWY0</accession>
<feature type="domain" description="Glycosyl transferase family 1" evidence="1">
    <location>
        <begin position="172"/>
        <end position="259"/>
    </location>
</feature>
<dbReference type="EMBL" id="MIKB01000012">
    <property type="protein sequence ID" value="OEG17173.1"/>
    <property type="molecule type" value="Genomic_DNA"/>
</dbReference>
<dbReference type="InterPro" id="IPR001296">
    <property type="entry name" value="Glyco_trans_1"/>
</dbReference>
<reference evidence="3" key="1">
    <citation type="submission" date="2016-09" db="EMBL/GenBank/DDBJ databases">
        <authorList>
            <person name="Gulvik C.A."/>
        </authorList>
    </citation>
    <scope>NUCLEOTIDE SEQUENCE [LARGE SCALE GENOMIC DNA]</scope>
    <source>
        <strain evidence="3">LMG 26306</strain>
    </source>
</reference>
<gene>
    <name evidence="2" type="ORF">BCR23_03990</name>
</gene>
<evidence type="ECO:0000259" key="1">
    <source>
        <dbReference type="Pfam" id="PF00534"/>
    </source>
</evidence>
<dbReference type="OrthoDB" id="6385861at2"/>
<evidence type="ECO:0000313" key="3">
    <source>
        <dbReference type="Proteomes" id="UP000094764"/>
    </source>
</evidence>